<dbReference type="Gene3D" id="1.25.40.10">
    <property type="entry name" value="Tetratricopeptide repeat domain"/>
    <property type="match status" value="1"/>
</dbReference>
<dbReference type="Proteomes" id="UP001196068">
    <property type="component" value="Unassembled WGS sequence"/>
</dbReference>
<dbReference type="Gene3D" id="1.20.5.1700">
    <property type="match status" value="1"/>
</dbReference>
<dbReference type="InterPro" id="IPR011990">
    <property type="entry name" value="TPR-like_helical_dom_sf"/>
</dbReference>
<keyword evidence="4" id="KW-1185">Reference proteome</keyword>
<dbReference type="AlphaFoldDB" id="A0AAF1K1P5"/>
<evidence type="ECO:0000313" key="4">
    <source>
        <dbReference type="Proteomes" id="UP001196068"/>
    </source>
</evidence>
<reference evidence="3" key="2">
    <citation type="journal article" date="2021" name="Syst. Appl. Microbiol.">
        <title>Roseomonas hellenica sp. nov., isolated from roots of wild-growing Alkanna tinctoria.</title>
        <authorList>
            <person name="Rat A."/>
            <person name="Naranjo H.D."/>
            <person name="Lebbe L."/>
            <person name="Cnockaert M."/>
            <person name="Krigas N."/>
            <person name="Grigoriadou K."/>
            <person name="Maloupa E."/>
            <person name="Willems A."/>
        </authorList>
    </citation>
    <scope>NUCLEOTIDE SEQUENCE</scope>
    <source>
        <strain evidence="3">LMG 28251</strain>
    </source>
</reference>
<keyword evidence="1" id="KW-0175">Coiled coil</keyword>
<accession>A0AAF1K1P5</accession>
<protein>
    <recommendedName>
        <fullName evidence="5">Tol-pal system protein YbgF</fullName>
    </recommendedName>
</protein>
<proteinExistence type="predicted"/>
<comment type="caution">
    <text evidence="3">The sequence shown here is derived from an EMBL/GenBank/DDBJ whole genome shotgun (WGS) entry which is preliminary data.</text>
</comment>
<sequence length="286" mass="30908">MVAVFLAPVGAAAQIESREGIALQNQLLELRREIDQLRRGGASLPPPSSVPRGAGGNEIMGQLVGRVAEMEEEVRRLRGRNQELEFRNQRLSEDIEKLRGDLEFRLQQIETGRPGAPRPTGAPPPTQRSDATPPLRGEAAPPLRGDGTPPVQAATNAGPRPPERALADGQAALTRRDYAAAEAAAREVLAARAPARAQDAQLLLGDSLAGRRQFQNAALAYDEAYRRNRQGARAPEALLGLSGAFAGFNARREACDTLDQLRSEFPRLSPPLAQRADQARRANSCR</sequence>
<organism evidence="3 4">
    <name type="scientific">Plastoroseomonas arctica</name>
    <dbReference type="NCBI Taxonomy" id="1509237"/>
    <lineage>
        <taxon>Bacteria</taxon>
        <taxon>Pseudomonadati</taxon>
        <taxon>Pseudomonadota</taxon>
        <taxon>Alphaproteobacteria</taxon>
        <taxon>Acetobacterales</taxon>
        <taxon>Acetobacteraceae</taxon>
        <taxon>Plastoroseomonas</taxon>
    </lineage>
</organism>
<dbReference type="EMBL" id="JAAEDH010000008">
    <property type="protein sequence ID" value="MBR0655278.1"/>
    <property type="molecule type" value="Genomic_DNA"/>
</dbReference>
<feature type="region of interest" description="Disordered" evidence="2">
    <location>
        <begin position="108"/>
        <end position="164"/>
    </location>
</feature>
<evidence type="ECO:0008006" key="5">
    <source>
        <dbReference type="Google" id="ProtNLM"/>
    </source>
</evidence>
<evidence type="ECO:0000256" key="1">
    <source>
        <dbReference type="SAM" id="Coils"/>
    </source>
</evidence>
<name>A0AAF1K1P5_9PROT</name>
<feature type="region of interest" description="Disordered" evidence="2">
    <location>
        <begin position="266"/>
        <end position="286"/>
    </location>
</feature>
<reference evidence="3" key="1">
    <citation type="submission" date="2020-01" db="EMBL/GenBank/DDBJ databases">
        <authorList>
            <person name="Rat A."/>
        </authorList>
    </citation>
    <scope>NUCLEOTIDE SEQUENCE</scope>
    <source>
        <strain evidence="3">LMG 28251</strain>
    </source>
</reference>
<feature type="coiled-coil region" evidence="1">
    <location>
        <begin position="20"/>
        <end position="108"/>
    </location>
</feature>
<evidence type="ECO:0000313" key="3">
    <source>
        <dbReference type="EMBL" id="MBR0655278.1"/>
    </source>
</evidence>
<evidence type="ECO:0000256" key="2">
    <source>
        <dbReference type="SAM" id="MobiDB-lite"/>
    </source>
</evidence>
<feature type="compositionally biased region" description="Pro residues" evidence="2">
    <location>
        <begin position="116"/>
        <end position="126"/>
    </location>
</feature>
<gene>
    <name evidence="3" type="ORF">GXW79_09305</name>
</gene>